<protein>
    <submittedName>
        <fullName evidence="1">Uncharacterized protein</fullName>
    </submittedName>
</protein>
<name>A0AA92V744_9BACT</name>
<sequence length="209" mass="24274">MSHILKYFCLESYEDALNNIQLKKDESLASLFGDDYTINYMLDFEAKGSLLNLDAFKAPFSYEMNITEKNEMKLRKVDVCETFNYLIGLTVKHQGIIRTYDSLPAAKPMYEGAVDLVKGTQFAFRQIEGTLPDGRKALVIWRTISDDLMASNAALDAYFEKYRINPLDREYDIIYVNGDNNLENLRTSDESWKVVLTEQEFNKRMFEEM</sequence>
<reference evidence="1 2" key="1">
    <citation type="submission" date="2018-08" db="EMBL/GenBank/DDBJ databases">
        <title>A genome reference for cultivated species of the human gut microbiota.</title>
        <authorList>
            <person name="Zou Y."/>
            <person name="Xue W."/>
            <person name="Luo G."/>
        </authorList>
    </citation>
    <scope>NUCLEOTIDE SEQUENCE [LARGE SCALE GENOMIC DNA]</scope>
    <source>
        <strain evidence="1 2">AF43-2</strain>
    </source>
</reference>
<comment type="caution">
    <text evidence="1">The sequence shown here is derived from an EMBL/GenBank/DDBJ whole genome shotgun (WGS) entry which is preliminary data.</text>
</comment>
<dbReference type="AlphaFoldDB" id="A0AA92V744"/>
<organism evidence="1 2">
    <name type="scientific">Segatella copri</name>
    <dbReference type="NCBI Taxonomy" id="165179"/>
    <lineage>
        <taxon>Bacteria</taxon>
        <taxon>Pseudomonadati</taxon>
        <taxon>Bacteroidota</taxon>
        <taxon>Bacteroidia</taxon>
        <taxon>Bacteroidales</taxon>
        <taxon>Prevotellaceae</taxon>
        <taxon>Segatella</taxon>
    </lineage>
</organism>
<proteinExistence type="predicted"/>
<gene>
    <name evidence="1" type="ORF">DW064_06710</name>
</gene>
<evidence type="ECO:0000313" key="1">
    <source>
        <dbReference type="EMBL" id="RHK48746.1"/>
    </source>
</evidence>
<accession>A0AA92V744</accession>
<evidence type="ECO:0000313" key="2">
    <source>
        <dbReference type="Proteomes" id="UP000284562"/>
    </source>
</evidence>
<dbReference type="EMBL" id="QRNN01000019">
    <property type="protein sequence ID" value="RHK48746.1"/>
    <property type="molecule type" value="Genomic_DNA"/>
</dbReference>
<dbReference type="Proteomes" id="UP000284562">
    <property type="component" value="Unassembled WGS sequence"/>
</dbReference>